<dbReference type="GO" id="GO:0072330">
    <property type="term" value="P:monocarboxylic acid biosynthetic process"/>
    <property type="evidence" value="ECO:0007669"/>
    <property type="project" value="UniProtKB-ARBA"/>
</dbReference>
<evidence type="ECO:0000313" key="3">
    <source>
        <dbReference type="Proteomes" id="UP000000724"/>
    </source>
</evidence>
<dbReference type="EMBL" id="AM920427">
    <property type="protein sequence ID" value="CAP80935.1"/>
    <property type="molecule type" value="Genomic_DNA"/>
</dbReference>
<dbReference type="PANTHER" id="PTHR43798">
    <property type="entry name" value="MONOACYLGLYCEROL LIPASE"/>
    <property type="match status" value="1"/>
</dbReference>
<dbReference type="InterPro" id="IPR050266">
    <property type="entry name" value="AB_hydrolase_sf"/>
</dbReference>
<dbReference type="eggNOG" id="ENOG502SQ3F">
    <property type="taxonomic scope" value="Eukaryota"/>
</dbReference>
<evidence type="ECO:0000259" key="1">
    <source>
        <dbReference type="Pfam" id="PF00561"/>
    </source>
</evidence>
<accession>B6GZJ2</accession>
<dbReference type="AlphaFoldDB" id="B6GZJ2"/>
<dbReference type="SUPFAM" id="SSF53474">
    <property type="entry name" value="alpha/beta-Hydrolases"/>
    <property type="match status" value="1"/>
</dbReference>
<organism evidence="2 3">
    <name type="scientific">Penicillium rubens (strain ATCC 28089 / DSM 1075 / NRRL 1951 / Wisconsin 54-1255)</name>
    <name type="common">Penicillium chrysogenum</name>
    <dbReference type="NCBI Taxonomy" id="500485"/>
    <lineage>
        <taxon>Eukaryota</taxon>
        <taxon>Fungi</taxon>
        <taxon>Dikarya</taxon>
        <taxon>Ascomycota</taxon>
        <taxon>Pezizomycotina</taxon>
        <taxon>Eurotiomycetes</taxon>
        <taxon>Eurotiomycetidae</taxon>
        <taxon>Eurotiales</taxon>
        <taxon>Aspergillaceae</taxon>
        <taxon>Penicillium</taxon>
        <taxon>Penicillium chrysogenum species complex</taxon>
    </lineage>
</organism>
<dbReference type="STRING" id="500485.B6GZJ2"/>
<name>B6GZJ2_PENRW</name>
<dbReference type="Gene3D" id="3.40.50.1820">
    <property type="entry name" value="alpha/beta hydrolase"/>
    <property type="match status" value="1"/>
</dbReference>
<dbReference type="InterPro" id="IPR000073">
    <property type="entry name" value="AB_hydrolase_1"/>
</dbReference>
<feature type="domain" description="AB hydrolase-1" evidence="1">
    <location>
        <begin position="51"/>
        <end position="304"/>
    </location>
</feature>
<sequence>MTSRFDAEWTKFLDLLHTGIHTFSVPAKELTFEYIVYRPSTEKEDPHNIIVVQCPGWGLGSELENGLQDLWRPGIHTSTASTNGYTVVFFHPRGTDGSSRPPASQSSMPDLASDLEDLRQHLHLEQYPVLLGHSNGGAIALGYAEMYPGCVGKLVLLDHQLVGFQDKRLLQLEATRIDPRYQDAWDSVLDRQTGSDEEFTTSVRGMWPLYFFDPQQYVPELLRDIGDRKLSVWCYQAQGRCDKQLQDPMQMVDRLGDVQAETLIIFGREDMICGIGIAERTAKDIQRSQLTTYGECGHFPWIEKREETIFDIRKFIEKEE</sequence>
<dbReference type="PANTHER" id="PTHR43798:SF33">
    <property type="entry name" value="HYDROLASE, PUTATIVE (AFU_ORTHOLOGUE AFUA_2G14860)-RELATED"/>
    <property type="match status" value="1"/>
</dbReference>
<proteinExistence type="predicted"/>
<dbReference type="HOGENOM" id="CLU_020336_19_0_1"/>
<gene>
    <name evidence="2" type="ORF">Pc12g13080</name>
    <name evidence="2" type="ORF">PCH_Pc12g13080</name>
</gene>
<dbReference type="BioCyc" id="PCHR:PC12G13080-MONOMER"/>
<dbReference type="InterPro" id="IPR029058">
    <property type="entry name" value="AB_hydrolase_fold"/>
</dbReference>
<dbReference type="GO" id="GO:0016020">
    <property type="term" value="C:membrane"/>
    <property type="evidence" value="ECO:0007669"/>
    <property type="project" value="TreeGrafter"/>
</dbReference>
<reference evidence="2 3" key="1">
    <citation type="journal article" date="2008" name="Nat. Biotechnol.">
        <title>Genome sequencing and analysis of the filamentous fungus Penicillium chrysogenum.</title>
        <authorList>
            <person name="van den Berg M.A."/>
            <person name="Albang R."/>
            <person name="Albermann K."/>
            <person name="Badger J.H."/>
            <person name="Daran J.-M."/>
            <person name="Driessen A.J.M."/>
            <person name="Garcia-Estrada C."/>
            <person name="Fedorova N.D."/>
            <person name="Harris D.M."/>
            <person name="Heijne W.H.M."/>
            <person name="Joardar V.S."/>
            <person name="Kiel J.A.K.W."/>
            <person name="Kovalchuk A."/>
            <person name="Martin J.F."/>
            <person name="Nierman W.C."/>
            <person name="Nijland J.G."/>
            <person name="Pronk J.T."/>
            <person name="Roubos J.A."/>
            <person name="van der Klei I.J."/>
            <person name="van Peij N.N.M.E."/>
            <person name="Veenhuis M."/>
            <person name="von Doehren H."/>
            <person name="Wagner C."/>
            <person name="Wortman J.R."/>
            <person name="Bovenberg R.A.L."/>
        </authorList>
    </citation>
    <scope>NUCLEOTIDE SEQUENCE [LARGE SCALE GENOMIC DNA]</scope>
    <source>
        <strain evidence="3">ATCC 28089 / DSM 1075 / NRRL 1951 / Wisconsin 54-1255</strain>
    </source>
</reference>
<dbReference type="OMA" id="CITHHYS"/>
<dbReference type="VEuPathDB" id="FungiDB:PCH_Pc12g13080"/>
<dbReference type="OrthoDB" id="10249433at2759"/>
<dbReference type="GO" id="GO:0017000">
    <property type="term" value="P:antibiotic biosynthetic process"/>
    <property type="evidence" value="ECO:0007669"/>
    <property type="project" value="UniProtKB-ARBA"/>
</dbReference>
<protein>
    <submittedName>
        <fullName evidence="2">Pc12g13080 protein</fullName>
    </submittedName>
</protein>
<keyword evidence="3" id="KW-1185">Reference proteome</keyword>
<evidence type="ECO:0000313" key="2">
    <source>
        <dbReference type="EMBL" id="CAP80935.1"/>
    </source>
</evidence>
<dbReference type="Pfam" id="PF00561">
    <property type="entry name" value="Abhydrolase_1"/>
    <property type="match status" value="1"/>
</dbReference>
<dbReference type="Proteomes" id="UP000000724">
    <property type="component" value="Contig Pc00c12"/>
</dbReference>